<dbReference type="KEGG" id="tnl:113498249"/>
<protein>
    <submittedName>
        <fullName evidence="8">Organic cation transporter protein-like</fullName>
    </submittedName>
</protein>
<feature type="transmembrane region" description="Helical" evidence="5">
    <location>
        <begin position="436"/>
        <end position="454"/>
    </location>
</feature>
<feature type="transmembrane region" description="Helical" evidence="5">
    <location>
        <begin position="494"/>
        <end position="515"/>
    </location>
</feature>
<dbReference type="SUPFAM" id="SSF103473">
    <property type="entry name" value="MFS general substrate transporter"/>
    <property type="match status" value="2"/>
</dbReference>
<evidence type="ECO:0000256" key="2">
    <source>
        <dbReference type="ARBA" id="ARBA00022692"/>
    </source>
</evidence>
<evidence type="ECO:0000313" key="7">
    <source>
        <dbReference type="Proteomes" id="UP000322000"/>
    </source>
</evidence>
<keyword evidence="3 5" id="KW-1133">Transmembrane helix</keyword>
<dbReference type="InParanoid" id="A0A7E5W047"/>
<feature type="transmembrane region" description="Helical" evidence="5">
    <location>
        <begin position="521"/>
        <end position="538"/>
    </location>
</feature>
<feature type="transmembrane region" description="Helical" evidence="5">
    <location>
        <begin position="403"/>
        <end position="424"/>
    </location>
</feature>
<keyword evidence="2 5" id="KW-0812">Transmembrane</keyword>
<feature type="transmembrane region" description="Helical" evidence="5">
    <location>
        <begin position="460"/>
        <end position="482"/>
    </location>
</feature>
<dbReference type="PANTHER" id="PTHR24064">
    <property type="entry name" value="SOLUTE CARRIER FAMILY 22 MEMBER"/>
    <property type="match status" value="1"/>
</dbReference>
<feature type="transmembrane region" description="Helical" evidence="5">
    <location>
        <begin position="166"/>
        <end position="184"/>
    </location>
</feature>
<dbReference type="PROSITE" id="PS50850">
    <property type="entry name" value="MFS"/>
    <property type="match status" value="1"/>
</dbReference>
<evidence type="ECO:0000256" key="5">
    <source>
        <dbReference type="SAM" id="Phobius"/>
    </source>
</evidence>
<dbReference type="AlphaFoldDB" id="A0A7E5W047"/>
<feature type="transmembrane region" description="Helical" evidence="5">
    <location>
        <begin position="105"/>
        <end position="127"/>
    </location>
</feature>
<feature type="transmembrane region" description="Helical" evidence="5">
    <location>
        <begin position="139"/>
        <end position="160"/>
    </location>
</feature>
<gene>
    <name evidence="8" type="primary">LOC113498249</name>
</gene>
<dbReference type="GO" id="GO:0016020">
    <property type="term" value="C:membrane"/>
    <property type="evidence" value="ECO:0007669"/>
    <property type="project" value="UniProtKB-SubCell"/>
</dbReference>
<feature type="transmembrane region" description="Helical" evidence="5">
    <location>
        <begin position="335"/>
        <end position="359"/>
    </location>
</feature>
<proteinExistence type="predicted"/>
<keyword evidence="4 5" id="KW-0472">Membrane</keyword>
<dbReference type="InterPro" id="IPR005829">
    <property type="entry name" value="Sugar_transporter_CS"/>
</dbReference>
<dbReference type="RefSeq" id="XP_026733993.1">
    <property type="nucleotide sequence ID" value="XM_026878192.1"/>
</dbReference>
<dbReference type="FunFam" id="1.20.1250.20:FF:000023">
    <property type="entry name" value="Solute carrier family 22 member 6"/>
    <property type="match status" value="1"/>
</dbReference>
<evidence type="ECO:0000256" key="3">
    <source>
        <dbReference type="ARBA" id="ARBA00022989"/>
    </source>
</evidence>
<comment type="subcellular location">
    <subcellularLocation>
        <location evidence="1">Membrane</location>
        <topology evidence="1">Multi-pass membrane protein</topology>
    </subcellularLocation>
</comment>
<reference evidence="8" key="1">
    <citation type="submission" date="2025-08" db="UniProtKB">
        <authorList>
            <consortium name="RefSeq"/>
        </authorList>
    </citation>
    <scope>IDENTIFICATION</scope>
</reference>
<dbReference type="GeneID" id="113498249"/>
<dbReference type="InterPro" id="IPR036259">
    <property type="entry name" value="MFS_trans_sf"/>
</dbReference>
<sequence>MYYIRAIGDAVWALVGYDAPIKTDLITKNIGGFGRYHYFLLLILGWSKLPISFHQMSIIFLAPKVRYTCESGEENVCPCVNPVYDRTIFTRTIVMEWDLICDKKWLISLTQTIFQLGTLIGSVVFGMASDRFGRRNPMILAVVVQSIGGFLAAFTPNFWVFNLIRFVIGLSVGGTMVIGFVNLMEFTGAQYRQVVSAAYQVPFNLGHLLIPVYSYHFRDYAHYEMAGSGPTLLLLCYFCFLPESARWLIAMKQTESAIKVLTNVAKVNNLPTDAIRGDVIALQKQSERNQLKKGNITDLFRSPNLRKNTLYEKTSKKVSKDLIQKVTGSFGKYQLWVCLLIFISKFPVAFHQMAILFLAPKISYSCDGTGQNNTCPCPEPTYDTSIFSRTIIMEWDLICEKRWLASFTQTLFQLGVLVGSVLFGMASDRFGRKSPLLVAVVIQVSCGVAAAYVPEFWTFTFLRFLVGMSVGGTMVTGFVIIMEFVGTQYRDIISALYQVPFNLGHMLLPVFAYFFRDYSDFQMSISAPVVILLCYFFLMPETPRWLIAVKRTEEAVVILERVAKINNRPTENIRSDIEAYQASIEKHQLKKGNILDLFRTPNLRKNNLAMAFNWLTCSYCFYGVSQYVGQLSGNAFINVAISASVTLLGTFCSIPLMRTIGRKSIVIIFHLICAICLVVLAVIPEGVGSVVCASIGVVSSFIVFVVVYLYCTELFPTVVRNAALGFSSMCARIGSMVAPFVVETRDKALWLPPVLFAVMPLIAACITLLLPETKGCELTTTIEEGEAFGKTKKSKDVKQ</sequence>
<feature type="transmembrane region" description="Helical" evidence="5">
    <location>
        <begin position="196"/>
        <end position="214"/>
    </location>
</feature>
<dbReference type="OrthoDB" id="5296287at2759"/>
<feature type="transmembrane region" description="Helical" evidence="5">
    <location>
        <begin position="608"/>
        <end position="629"/>
    </location>
</feature>
<evidence type="ECO:0000259" key="6">
    <source>
        <dbReference type="PROSITE" id="PS50850"/>
    </source>
</evidence>
<evidence type="ECO:0000256" key="4">
    <source>
        <dbReference type="ARBA" id="ARBA00023136"/>
    </source>
</evidence>
<feature type="transmembrane region" description="Helical" evidence="5">
    <location>
        <begin position="722"/>
        <end position="742"/>
    </location>
</feature>
<dbReference type="Proteomes" id="UP000322000">
    <property type="component" value="Chromosome 10"/>
</dbReference>
<dbReference type="CDD" id="cd17317">
    <property type="entry name" value="MFS_SLC22"/>
    <property type="match status" value="1"/>
</dbReference>
<dbReference type="PROSITE" id="PS00217">
    <property type="entry name" value="SUGAR_TRANSPORT_2"/>
    <property type="match status" value="1"/>
</dbReference>
<feature type="transmembrane region" description="Helical" evidence="5">
    <location>
        <begin position="664"/>
        <end position="682"/>
    </location>
</feature>
<dbReference type="Pfam" id="PF00083">
    <property type="entry name" value="Sugar_tr"/>
    <property type="match status" value="2"/>
</dbReference>
<feature type="transmembrane region" description="Helical" evidence="5">
    <location>
        <begin position="748"/>
        <end position="770"/>
    </location>
</feature>
<dbReference type="Gene3D" id="1.20.1250.20">
    <property type="entry name" value="MFS general substrate transporter like domains"/>
    <property type="match status" value="2"/>
</dbReference>
<feature type="transmembrane region" description="Helical" evidence="5">
    <location>
        <begin position="38"/>
        <end position="62"/>
    </location>
</feature>
<keyword evidence="7" id="KW-1185">Reference proteome</keyword>
<dbReference type="GO" id="GO:0022857">
    <property type="term" value="F:transmembrane transporter activity"/>
    <property type="evidence" value="ECO:0007669"/>
    <property type="project" value="InterPro"/>
</dbReference>
<name>A0A7E5W047_TRINI</name>
<feature type="transmembrane region" description="Helical" evidence="5">
    <location>
        <begin position="220"/>
        <end position="241"/>
    </location>
</feature>
<dbReference type="InterPro" id="IPR020846">
    <property type="entry name" value="MFS_dom"/>
</dbReference>
<evidence type="ECO:0000256" key="1">
    <source>
        <dbReference type="ARBA" id="ARBA00004141"/>
    </source>
</evidence>
<feature type="domain" description="Major facilitator superfamily (MFS) profile" evidence="6">
    <location>
        <begin position="337"/>
        <end position="775"/>
    </location>
</feature>
<accession>A0A7E5W047</accession>
<organism evidence="7 8">
    <name type="scientific">Trichoplusia ni</name>
    <name type="common">Cabbage looper</name>
    <dbReference type="NCBI Taxonomy" id="7111"/>
    <lineage>
        <taxon>Eukaryota</taxon>
        <taxon>Metazoa</taxon>
        <taxon>Ecdysozoa</taxon>
        <taxon>Arthropoda</taxon>
        <taxon>Hexapoda</taxon>
        <taxon>Insecta</taxon>
        <taxon>Pterygota</taxon>
        <taxon>Neoptera</taxon>
        <taxon>Endopterygota</taxon>
        <taxon>Lepidoptera</taxon>
        <taxon>Glossata</taxon>
        <taxon>Ditrysia</taxon>
        <taxon>Noctuoidea</taxon>
        <taxon>Noctuidae</taxon>
        <taxon>Plusiinae</taxon>
        <taxon>Trichoplusia</taxon>
    </lineage>
</organism>
<feature type="transmembrane region" description="Helical" evidence="5">
    <location>
        <begin position="688"/>
        <end position="710"/>
    </location>
</feature>
<evidence type="ECO:0000313" key="8">
    <source>
        <dbReference type="RefSeq" id="XP_026733993.1"/>
    </source>
</evidence>
<feature type="transmembrane region" description="Helical" evidence="5">
    <location>
        <begin position="635"/>
        <end position="657"/>
    </location>
</feature>
<dbReference type="InterPro" id="IPR005828">
    <property type="entry name" value="MFS_sugar_transport-like"/>
</dbReference>